<evidence type="ECO:0000313" key="1">
    <source>
        <dbReference type="EMBL" id="OKH43475.1"/>
    </source>
</evidence>
<dbReference type="AlphaFoldDB" id="A0A1U7IY58"/>
<keyword evidence="2" id="KW-1185">Reference proteome</keyword>
<gene>
    <name evidence="1" type="ORF">NIES30_25025</name>
</gene>
<dbReference type="RefSeq" id="WP_073611178.1">
    <property type="nucleotide sequence ID" value="NZ_MRCG01000033.1"/>
</dbReference>
<evidence type="ECO:0000313" key="2">
    <source>
        <dbReference type="Proteomes" id="UP000185557"/>
    </source>
</evidence>
<name>A0A1U7IY58_9CYAN</name>
<comment type="caution">
    <text evidence="1">The sequence shown here is derived from an EMBL/GenBank/DDBJ whole genome shotgun (WGS) entry which is preliminary data.</text>
</comment>
<dbReference type="OrthoDB" id="9939213at2"/>
<dbReference type="Proteomes" id="UP000185557">
    <property type="component" value="Unassembled WGS sequence"/>
</dbReference>
<accession>A0A1U7IY58</accession>
<organism evidence="1 2">
    <name type="scientific">Phormidium tenue NIES-30</name>
    <dbReference type="NCBI Taxonomy" id="549789"/>
    <lineage>
        <taxon>Bacteria</taxon>
        <taxon>Bacillati</taxon>
        <taxon>Cyanobacteriota</taxon>
        <taxon>Cyanophyceae</taxon>
        <taxon>Oscillatoriophycideae</taxon>
        <taxon>Oscillatoriales</taxon>
        <taxon>Oscillatoriaceae</taxon>
        <taxon>Phormidium</taxon>
    </lineage>
</organism>
<reference evidence="1 2" key="1">
    <citation type="submission" date="2016-11" db="EMBL/GenBank/DDBJ databases">
        <title>Draft Genome Sequences of Nine Cyanobacterial Strains from Diverse Habitats.</title>
        <authorList>
            <person name="Zhu T."/>
            <person name="Hou S."/>
            <person name="Lu X."/>
            <person name="Hess W.R."/>
        </authorList>
    </citation>
    <scope>NUCLEOTIDE SEQUENCE [LARGE SCALE GENOMIC DNA]</scope>
    <source>
        <strain evidence="1 2">NIES-30</strain>
    </source>
</reference>
<protein>
    <submittedName>
        <fullName evidence="1">Uncharacterized protein</fullName>
    </submittedName>
</protein>
<sequence length="94" mass="10782">MRYEFPRRNVVITLAATDPDESAAIEYEGEEDAVFFYQTMTSRAYGMFGHPIEDEATPMDLHFVMETLFKGQYTLVEGQDVLDSYEPLDEGLKT</sequence>
<dbReference type="EMBL" id="MRCG01000033">
    <property type="protein sequence ID" value="OKH43475.1"/>
    <property type="molecule type" value="Genomic_DNA"/>
</dbReference>
<proteinExistence type="predicted"/>